<dbReference type="KEGG" id="eao:BD94_3555"/>
<sequence>MLITLSPFTVCISTSIFRSMSVLLLILSNILTMSSLKTLSFWSVSILTALFWA</sequence>
<organism evidence="1 2">
    <name type="scientific">Elizabethkingia anophelis NUHP1</name>
    <dbReference type="NCBI Taxonomy" id="1338011"/>
    <lineage>
        <taxon>Bacteria</taxon>
        <taxon>Pseudomonadati</taxon>
        <taxon>Bacteroidota</taxon>
        <taxon>Flavobacteriia</taxon>
        <taxon>Flavobacteriales</taxon>
        <taxon>Weeksellaceae</taxon>
        <taxon>Elizabethkingia</taxon>
    </lineage>
</organism>
<dbReference type="Proteomes" id="UP000028933">
    <property type="component" value="Chromosome"/>
</dbReference>
<gene>
    <name evidence="1" type="ORF">BD94_3555</name>
</gene>
<dbReference type="AlphaFoldDB" id="A0A077EP56"/>
<dbReference type="HOGENOM" id="CLU_3061131_0_0_10"/>
<protein>
    <submittedName>
        <fullName evidence="1">Uncharacterized protein</fullName>
    </submittedName>
</protein>
<evidence type="ECO:0000313" key="2">
    <source>
        <dbReference type="Proteomes" id="UP000028933"/>
    </source>
</evidence>
<dbReference type="EMBL" id="CP007547">
    <property type="protein sequence ID" value="AIL47330.1"/>
    <property type="molecule type" value="Genomic_DNA"/>
</dbReference>
<evidence type="ECO:0000313" key="1">
    <source>
        <dbReference type="EMBL" id="AIL47330.1"/>
    </source>
</evidence>
<name>A0A077EP56_9FLAO</name>
<proteinExistence type="predicted"/>
<reference evidence="1" key="2">
    <citation type="journal article" date="2015" name="Genome Biol. Evol.">
        <title>Complete Genome Sequence and Transcriptomic Analysis of the Novel Pathogen Elizabethkingia anophelis in Response to Oxidative Stress.</title>
        <authorList>
            <person name="Li Y."/>
            <person name="Liu Y."/>
            <person name="Chew S.C."/>
            <person name="Tay M."/>
            <person name="Salido M.M."/>
            <person name="Teo J."/>
            <person name="Lauro F.M."/>
            <person name="Givskov M."/>
            <person name="Yang L."/>
        </authorList>
    </citation>
    <scope>NUCLEOTIDE SEQUENCE</scope>
    <source>
        <strain evidence="1">NUHP1</strain>
    </source>
</reference>
<accession>A0A077EP56</accession>
<reference evidence="1" key="1">
    <citation type="journal article" date="2013" name="Lancet">
        <title>First case of E anophelis outbreak in an intensive-care unit.</title>
        <authorList>
            <person name="Teo J."/>
            <person name="Tan S.Y."/>
            <person name="Tay M."/>
            <person name="Ding Y."/>
            <person name="Kjelleberg S."/>
            <person name="Givskov M."/>
            <person name="Lin R.T."/>
            <person name="Yang L."/>
        </authorList>
    </citation>
    <scope>NUCLEOTIDE SEQUENCE [LARGE SCALE GENOMIC DNA]</scope>
    <source>
        <strain evidence="1">NUHP1</strain>
    </source>
</reference>